<dbReference type="GO" id="GO:0035091">
    <property type="term" value="F:phosphatidylinositol binding"/>
    <property type="evidence" value="ECO:0007669"/>
    <property type="project" value="InterPro"/>
</dbReference>
<dbReference type="AlphaFoldDB" id="A0A3P7NJA9"/>
<feature type="compositionally biased region" description="Basic and acidic residues" evidence="1">
    <location>
        <begin position="419"/>
        <end position="429"/>
    </location>
</feature>
<reference evidence="3 4" key="1">
    <citation type="submission" date="2018-11" db="EMBL/GenBank/DDBJ databases">
        <authorList>
            <consortium name="Pathogen Informatics"/>
        </authorList>
    </citation>
    <scope>NUCLEOTIDE SEQUENCE [LARGE SCALE GENOMIC DNA]</scope>
</reference>
<feature type="domain" description="VHS" evidence="2">
    <location>
        <begin position="39"/>
        <end position="160"/>
    </location>
</feature>
<dbReference type="GO" id="GO:0043130">
    <property type="term" value="F:ubiquitin binding"/>
    <property type="evidence" value="ECO:0007669"/>
    <property type="project" value="InterPro"/>
</dbReference>
<dbReference type="SUPFAM" id="SSF48464">
    <property type="entry name" value="ENTH/VHS domain"/>
    <property type="match status" value="1"/>
</dbReference>
<proteinExistence type="predicted"/>
<feature type="compositionally biased region" description="Polar residues" evidence="1">
    <location>
        <begin position="335"/>
        <end position="351"/>
    </location>
</feature>
<name>A0A3P7NJA9_DIBLA</name>
<dbReference type="Proteomes" id="UP000281553">
    <property type="component" value="Unassembled WGS sequence"/>
</dbReference>
<sequence length="468" mass="53346">MEALILVANIHLYENTSASTKDGALQDENPDRLLWFARIRDYMLQAVSHDIRQSIELIINCFKEEGSKDQRMAHWLLNILQMCAVHCTDKFIVTLNDQAVLSPFRKVLTDQSYSTQCDGVVRLKLFTLLKAWHEQYKEFFPESAFKKIYEDVYYGGEQSVLQPVNLHWFPNRTIVNEALDSTPYDLVRVGKELLSCGNKSFYHLNFLCAYPEHSSINRVQRVLFEGNLQRIGHAFQAEPQDLVNEASMTLMRMEVDVRFWEDIMQHAKIPKESYQAIATIGDDLRKLKSDVEQIFQNLNTTDSFSSRSSEQGYGVHVEALSQASHDLRTGENRNSELQFGRPTTSSLSSRPGEQGYGMHGSHDLRTGENRSSELQSGWRSLTLTGNTSDLCFLTADSLSSRPGDQGYDMPTKALTQPSDDLRTRQKKSSENQSEQPLTNFCLSVCRRPTTMLRCATRCDESAEESIMT</sequence>
<evidence type="ECO:0000259" key="2">
    <source>
        <dbReference type="PROSITE" id="PS50179"/>
    </source>
</evidence>
<evidence type="ECO:0000256" key="1">
    <source>
        <dbReference type="SAM" id="MobiDB-lite"/>
    </source>
</evidence>
<feature type="region of interest" description="Disordered" evidence="1">
    <location>
        <begin position="400"/>
        <end position="434"/>
    </location>
</feature>
<dbReference type="PROSITE" id="PS50179">
    <property type="entry name" value="VHS"/>
    <property type="match status" value="1"/>
</dbReference>
<keyword evidence="4" id="KW-1185">Reference proteome</keyword>
<organism evidence="3 4">
    <name type="scientific">Dibothriocephalus latus</name>
    <name type="common">Fish tapeworm</name>
    <name type="synonym">Diphyllobothrium latum</name>
    <dbReference type="NCBI Taxonomy" id="60516"/>
    <lineage>
        <taxon>Eukaryota</taxon>
        <taxon>Metazoa</taxon>
        <taxon>Spiralia</taxon>
        <taxon>Lophotrochozoa</taxon>
        <taxon>Platyhelminthes</taxon>
        <taxon>Cestoda</taxon>
        <taxon>Eucestoda</taxon>
        <taxon>Diphyllobothriidea</taxon>
        <taxon>Diphyllobothriidae</taxon>
        <taxon>Dibothriocephalus</taxon>
    </lineage>
</organism>
<dbReference type="InterPro" id="IPR002014">
    <property type="entry name" value="VHS_dom"/>
</dbReference>
<gene>
    <name evidence="3" type="ORF">DILT_LOCUS5320</name>
</gene>
<feature type="compositionally biased region" description="Basic and acidic residues" evidence="1">
    <location>
        <begin position="360"/>
        <end position="371"/>
    </location>
</feature>
<dbReference type="EMBL" id="UYRU01047160">
    <property type="protein sequence ID" value="VDN09489.1"/>
    <property type="molecule type" value="Genomic_DNA"/>
</dbReference>
<accession>A0A3P7NJA9</accession>
<dbReference type="OrthoDB" id="6307053at2759"/>
<evidence type="ECO:0000313" key="4">
    <source>
        <dbReference type="Proteomes" id="UP000281553"/>
    </source>
</evidence>
<evidence type="ECO:0000313" key="3">
    <source>
        <dbReference type="EMBL" id="VDN09489.1"/>
    </source>
</evidence>
<feature type="region of interest" description="Disordered" evidence="1">
    <location>
        <begin position="330"/>
        <end position="375"/>
    </location>
</feature>
<dbReference type="InterPro" id="IPR008942">
    <property type="entry name" value="ENTH_VHS"/>
</dbReference>
<protein>
    <recommendedName>
        <fullName evidence="2">VHS domain-containing protein</fullName>
    </recommendedName>
</protein>
<dbReference type="Gene3D" id="1.25.40.90">
    <property type="match status" value="1"/>
</dbReference>